<comment type="caution">
    <text evidence="1">The sequence shown here is derived from an EMBL/GenBank/DDBJ whole genome shotgun (WGS) entry which is preliminary data.</text>
</comment>
<protein>
    <submittedName>
        <fullName evidence="1">Uncharacterized protein</fullName>
    </submittedName>
</protein>
<organism evidence="1 2">
    <name type="scientific">Trichonephila inaurata madagascariensis</name>
    <dbReference type="NCBI Taxonomy" id="2747483"/>
    <lineage>
        <taxon>Eukaryota</taxon>
        <taxon>Metazoa</taxon>
        <taxon>Ecdysozoa</taxon>
        <taxon>Arthropoda</taxon>
        <taxon>Chelicerata</taxon>
        <taxon>Arachnida</taxon>
        <taxon>Araneae</taxon>
        <taxon>Araneomorphae</taxon>
        <taxon>Entelegynae</taxon>
        <taxon>Araneoidea</taxon>
        <taxon>Nephilidae</taxon>
        <taxon>Trichonephila</taxon>
        <taxon>Trichonephila inaurata</taxon>
    </lineage>
</organism>
<gene>
    <name evidence="1" type="ORF">TNIN_183141</name>
</gene>
<keyword evidence="2" id="KW-1185">Reference proteome</keyword>
<dbReference type="Proteomes" id="UP000886998">
    <property type="component" value="Unassembled WGS sequence"/>
</dbReference>
<sequence length="94" mass="10754">MAQMRVWFLEVFLTGLKVVKEAKRQKEDTKRMCFTAAMDHTGLKSKRKKSLRVLSEQLPCNPASFSEGSIILDLTYILNTQRSIQARILRVVGP</sequence>
<evidence type="ECO:0000313" key="2">
    <source>
        <dbReference type="Proteomes" id="UP000886998"/>
    </source>
</evidence>
<name>A0A8X6MA57_9ARAC</name>
<reference evidence="1" key="1">
    <citation type="submission" date="2020-08" db="EMBL/GenBank/DDBJ databases">
        <title>Multicomponent nature underlies the extraordinary mechanical properties of spider dragline silk.</title>
        <authorList>
            <person name="Kono N."/>
            <person name="Nakamura H."/>
            <person name="Mori M."/>
            <person name="Yoshida Y."/>
            <person name="Ohtoshi R."/>
            <person name="Malay A.D."/>
            <person name="Moran D.A.P."/>
            <person name="Tomita M."/>
            <person name="Numata K."/>
            <person name="Arakawa K."/>
        </authorList>
    </citation>
    <scope>NUCLEOTIDE SEQUENCE</scope>
</reference>
<accession>A0A8X6MA57</accession>
<proteinExistence type="predicted"/>
<dbReference type="AlphaFoldDB" id="A0A8X6MA57"/>
<dbReference type="EMBL" id="BMAV01025334">
    <property type="protein sequence ID" value="GFS40651.1"/>
    <property type="molecule type" value="Genomic_DNA"/>
</dbReference>
<dbReference type="OrthoDB" id="10345136at2759"/>
<evidence type="ECO:0000313" key="1">
    <source>
        <dbReference type="EMBL" id="GFS40651.1"/>
    </source>
</evidence>